<dbReference type="InterPro" id="IPR001763">
    <property type="entry name" value="Rhodanese-like_dom"/>
</dbReference>
<dbReference type="InterPro" id="IPR036873">
    <property type="entry name" value="Rhodanese-like_dom_sf"/>
</dbReference>
<dbReference type="AlphaFoldDB" id="A0A9X1V7U4"/>
<dbReference type="PANTHER" id="PTHR43084">
    <property type="entry name" value="PERSULFIDE DIOXYGENASE ETHE1"/>
    <property type="match status" value="1"/>
</dbReference>
<dbReference type="Gene3D" id="3.60.15.10">
    <property type="entry name" value="Ribonuclease Z/Hydroxyacylglutathione hydrolase-like"/>
    <property type="match status" value="1"/>
</dbReference>
<dbReference type="PANTHER" id="PTHR43084:SF7">
    <property type="entry name" value="BETA-LACTAMASE DOMAIN PROTEIN"/>
    <property type="match status" value="1"/>
</dbReference>
<evidence type="ECO:0000313" key="3">
    <source>
        <dbReference type="Proteomes" id="UP001139263"/>
    </source>
</evidence>
<dbReference type="GO" id="GO:0006749">
    <property type="term" value="P:glutathione metabolic process"/>
    <property type="evidence" value="ECO:0007669"/>
    <property type="project" value="TreeGrafter"/>
</dbReference>
<reference evidence="2" key="1">
    <citation type="submission" date="2022-03" db="EMBL/GenBank/DDBJ databases">
        <title>Draft Genome Sequence of Firmicute Strain S0AB, a Heterotrophic Iron/Sulfur-Oxidizing Extreme Acidophile.</title>
        <authorList>
            <person name="Vergara E."/>
            <person name="Pakostova E."/>
            <person name="Johnson D.B."/>
            <person name="Holmes D.S."/>
        </authorList>
    </citation>
    <scope>NUCLEOTIDE SEQUENCE</scope>
    <source>
        <strain evidence="2">S0AB</strain>
    </source>
</reference>
<comment type="caution">
    <text evidence="2">The sequence shown here is derived from an EMBL/GenBank/DDBJ whole genome shotgun (WGS) entry which is preliminary data.</text>
</comment>
<evidence type="ECO:0000313" key="2">
    <source>
        <dbReference type="EMBL" id="MCI0182792.1"/>
    </source>
</evidence>
<keyword evidence="2" id="KW-0378">Hydrolase</keyword>
<dbReference type="EC" id="3.1.2.6" evidence="2"/>
<sequence>MTLDTITVQSIMQGMARGESYTVLDIRSKNEFQNWQLKGMSLQAVNIPYFDFNENEVNDRLLPENSRIVMVSVYDRAAVRVATRLQGKGYHVSYLEGGPYEWDDFYVESTILVTPQLKLIQIHRLASGCLSYALVTASQAIIIDPSRHIEQYLAIAEREHAQITHIVDTHVHTDHISGAMRLLARTNAQYLIAHGEVRQSDLPVHMLKQGTMHIGSIDIQVKILDTEGETGGNTILVIENTVMLSADVLTVGEVGIADLQGSAQEWADKLFNVVLREVKNLSDDVLVLPAHFADIQAINAGGYVGAVLGDIRLGAEAMARSKVLTFKNRPKGFVASLHPFSEDIRDINLGVESADLSRAEYLERDIRM</sequence>
<dbReference type="GO" id="GO:0004416">
    <property type="term" value="F:hydroxyacylglutathione hydrolase activity"/>
    <property type="evidence" value="ECO:0007669"/>
    <property type="project" value="UniProtKB-EC"/>
</dbReference>
<accession>A0A9X1V7U4</accession>
<dbReference type="Gene3D" id="3.40.250.10">
    <property type="entry name" value="Rhodanese-like domain"/>
    <property type="match status" value="1"/>
</dbReference>
<dbReference type="Pfam" id="PF00753">
    <property type="entry name" value="Lactamase_B"/>
    <property type="match status" value="1"/>
</dbReference>
<dbReference type="InterPro" id="IPR001279">
    <property type="entry name" value="Metallo-B-lactamas"/>
</dbReference>
<proteinExistence type="predicted"/>
<dbReference type="Proteomes" id="UP001139263">
    <property type="component" value="Unassembled WGS sequence"/>
</dbReference>
<dbReference type="EMBL" id="JALBUF010000002">
    <property type="protein sequence ID" value="MCI0182792.1"/>
    <property type="molecule type" value="Genomic_DNA"/>
</dbReference>
<gene>
    <name evidence="2" type="primary">gloB_2</name>
    <name evidence="2" type="ORF">MM817_01061</name>
</gene>
<dbReference type="PROSITE" id="PS50206">
    <property type="entry name" value="RHODANESE_3"/>
    <property type="match status" value="1"/>
</dbReference>
<evidence type="ECO:0000259" key="1">
    <source>
        <dbReference type="PROSITE" id="PS50206"/>
    </source>
</evidence>
<dbReference type="RefSeq" id="WP_241712399.1">
    <property type="nucleotide sequence ID" value="NZ_JALBUF010000002.1"/>
</dbReference>
<organism evidence="2 3">
    <name type="scientific">Sulfoacidibacillus ferrooxidans</name>
    <dbReference type="NCBI Taxonomy" id="2005001"/>
    <lineage>
        <taxon>Bacteria</taxon>
        <taxon>Bacillati</taxon>
        <taxon>Bacillota</taxon>
        <taxon>Bacilli</taxon>
        <taxon>Bacillales</taxon>
        <taxon>Alicyclobacillaceae</taxon>
        <taxon>Sulfoacidibacillus</taxon>
    </lineage>
</organism>
<dbReference type="SUPFAM" id="SSF52821">
    <property type="entry name" value="Rhodanese/Cell cycle control phosphatase"/>
    <property type="match status" value="1"/>
</dbReference>
<keyword evidence="3" id="KW-1185">Reference proteome</keyword>
<dbReference type="CDD" id="cd00158">
    <property type="entry name" value="RHOD"/>
    <property type="match status" value="1"/>
</dbReference>
<feature type="domain" description="Rhodanese" evidence="1">
    <location>
        <begin position="17"/>
        <end position="110"/>
    </location>
</feature>
<dbReference type="Pfam" id="PF00581">
    <property type="entry name" value="Rhodanese"/>
    <property type="match status" value="1"/>
</dbReference>
<dbReference type="GO" id="GO:0070813">
    <property type="term" value="P:hydrogen sulfide metabolic process"/>
    <property type="evidence" value="ECO:0007669"/>
    <property type="project" value="TreeGrafter"/>
</dbReference>
<name>A0A9X1V7U4_9BACL</name>
<dbReference type="SUPFAM" id="SSF56281">
    <property type="entry name" value="Metallo-hydrolase/oxidoreductase"/>
    <property type="match status" value="1"/>
</dbReference>
<dbReference type="GO" id="GO:0050313">
    <property type="term" value="F:sulfur dioxygenase activity"/>
    <property type="evidence" value="ECO:0007669"/>
    <property type="project" value="TreeGrafter"/>
</dbReference>
<dbReference type="SMART" id="SM00849">
    <property type="entry name" value="Lactamase_B"/>
    <property type="match status" value="1"/>
</dbReference>
<dbReference type="InterPro" id="IPR051682">
    <property type="entry name" value="Mito_Persulfide_Diox"/>
</dbReference>
<protein>
    <submittedName>
        <fullName evidence="2">Hydroxyacylglutathione hydrolase</fullName>
        <ecNumber evidence="2">3.1.2.6</ecNumber>
    </submittedName>
</protein>
<dbReference type="InterPro" id="IPR036866">
    <property type="entry name" value="RibonucZ/Hydroxyglut_hydro"/>
</dbReference>